<dbReference type="AlphaFoldDB" id="A0A3S3EDK0"/>
<dbReference type="Proteomes" id="UP000286208">
    <property type="component" value="Unassembled WGS sequence"/>
</dbReference>
<evidence type="ECO:0000313" key="2">
    <source>
        <dbReference type="Proteomes" id="UP000286208"/>
    </source>
</evidence>
<dbReference type="RefSeq" id="WP_127914120.1">
    <property type="nucleotide sequence ID" value="NZ_RKLP01000001.1"/>
</dbReference>
<proteinExistence type="predicted"/>
<name>A0A3S3EDK0_9NOCA</name>
<sequence>MSSDSRFAGPWDDRLPDPVPVVHRDLYVSVGGRELTTLTREHLEYWVRCIPLQRGNTFMVVDRPDEPGYIQTYRNSATDFHLEWSDAPPPAPSRQTVVNDEAQIVGLLWAWLEGDYTELDALDWKSFDRVTGDILS</sequence>
<dbReference type="EMBL" id="RKLP01000001">
    <property type="protein sequence ID" value="RVW11011.1"/>
    <property type="molecule type" value="Genomic_DNA"/>
</dbReference>
<gene>
    <name evidence="1" type="ORF">EGT67_00630</name>
</gene>
<dbReference type="OrthoDB" id="4560496at2"/>
<protein>
    <submittedName>
        <fullName evidence="1">Uncharacterized protein</fullName>
    </submittedName>
</protein>
<organism evidence="1 2">
    <name type="scientific">Prescottella agglutinans</name>
    <dbReference type="NCBI Taxonomy" id="1644129"/>
    <lineage>
        <taxon>Bacteria</taxon>
        <taxon>Bacillati</taxon>
        <taxon>Actinomycetota</taxon>
        <taxon>Actinomycetes</taxon>
        <taxon>Mycobacteriales</taxon>
        <taxon>Nocardiaceae</taxon>
        <taxon>Prescottella</taxon>
    </lineage>
</organism>
<reference evidence="1 2" key="1">
    <citation type="submission" date="2018-11" db="EMBL/GenBank/DDBJ databases">
        <title>Rhodococcus spongicola sp. nov. and Rhodococcus xishaensis sp. nov. from marine sponges.</title>
        <authorList>
            <person name="Li L."/>
            <person name="Lin H.W."/>
        </authorList>
    </citation>
    <scope>NUCLEOTIDE SEQUENCE [LARGE SCALE GENOMIC DNA]</scope>
    <source>
        <strain evidence="1 2">CCTCC AB2014297</strain>
    </source>
</reference>
<keyword evidence="2" id="KW-1185">Reference proteome</keyword>
<accession>A0A3S3EDK0</accession>
<comment type="caution">
    <text evidence="1">The sequence shown here is derived from an EMBL/GenBank/DDBJ whole genome shotgun (WGS) entry which is preliminary data.</text>
</comment>
<evidence type="ECO:0000313" key="1">
    <source>
        <dbReference type="EMBL" id="RVW11011.1"/>
    </source>
</evidence>